<dbReference type="EMBL" id="VITO01000001">
    <property type="protein sequence ID" value="TWB31718.1"/>
    <property type="molecule type" value="Genomic_DNA"/>
</dbReference>
<sequence length="48" mass="5395">MADPSPTTQTPGHLVRHVRALELFVFLQTTEKGKGGKICRPTFVPEFR</sequence>
<evidence type="ECO:0000313" key="1">
    <source>
        <dbReference type="EMBL" id="TWB31718.1"/>
    </source>
</evidence>
<organism evidence="1 2">
    <name type="scientific">Nitrospirillum amazonense</name>
    <dbReference type="NCBI Taxonomy" id="28077"/>
    <lineage>
        <taxon>Bacteria</taxon>
        <taxon>Pseudomonadati</taxon>
        <taxon>Pseudomonadota</taxon>
        <taxon>Alphaproteobacteria</taxon>
        <taxon>Rhodospirillales</taxon>
        <taxon>Azospirillaceae</taxon>
        <taxon>Nitrospirillum</taxon>
    </lineage>
</organism>
<name>A0A560GCS6_9PROT</name>
<evidence type="ECO:0000313" key="2">
    <source>
        <dbReference type="Proteomes" id="UP000316545"/>
    </source>
</evidence>
<dbReference type="Proteomes" id="UP000316545">
    <property type="component" value="Unassembled WGS sequence"/>
</dbReference>
<accession>A0A560GCS6</accession>
<proteinExistence type="predicted"/>
<reference evidence="1 2" key="1">
    <citation type="submission" date="2019-06" db="EMBL/GenBank/DDBJ databases">
        <title>Genomic Encyclopedia of Type Strains, Phase IV (KMG-V): Genome sequencing to study the core and pangenomes of soil and plant-associated prokaryotes.</title>
        <authorList>
            <person name="Whitman W."/>
        </authorList>
    </citation>
    <scope>NUCLEOTIDE SEQUENCE [LARGE SCALE GENOMIC DNA]</scope>
    <source>
        <strain evidence="1 2">BR 11865</strain>
    </source>
</reference>
<dbReference type="AlphaFoldDB" id="A0A560GCS6"/>
<comment type="caution">
    <text evidence="1">The sequence shown here is derived from an EMBL/GenBank/DDBJ whole genome shotgun (WGS) entry which is preliminary data.</text>
</comment>
<gene>
    <name evidence="1" type="ORF">FBZ88_10188</name>
</gene>
<keyword evidence="2" id="KW-1185">Reference proteome</keyword>
<protein>
    <submittedName>
        <fullName evidence="1">Uncharacterized protein</fullName>
    </submittedName>
</protein>